<dbReference type="Proteomes" id="UP001652582">
    <property type="component" value="Chromosome 16"/>
</dbReference>
<proteinExistence type="predicted"/>
<sequence>MEEVLRALNSIKNELNEQRLEIRATGKNVTEKVTENINKMLEEKFLVWEEKHENLRKVVENQEKRIYFLEKQERKRNLVIFGIEETETSYENLERNIINWADQYFSIKLNYSDIQEVKRIGKKGVRPRPTIVSFTTLGIKINILKNRYALKNTSYNVKEDYPKYVLEKRKELQEQVQLEREKGNKAIIKYDKLIILSKNNPKRKLLSSPQNVTTPNAEEITPINKKNKLRKSDALVQRSNSITEGIMKPSMLNFLINKNATNSACSQDKQ</sequence>
<feature type="coiled-coil region" evidence="1">
    <location>
        <begin position="52"/>
        <end position="103"/>
    </location>
</feature>
<gene>
    <name evidence="3" type="primary">LOC128198868</name>
</gene>
<keyword evidence="1" id="KW-0175">Coiled coil</keyword>
<dbReference type="RefSeq" id="XP_052742269.1">
    <property type="nucleotide sequence ID" value="XM_052886309.1"/>
</dbReference>
<evidence type="ECO:0000313" key="2">
    <source>
        <dbReference type="Proteomes" id="UP001652582"/>
    </source>
</evidence>
<keyword evidence="2" id="KW-1185">Reference proteome</keyword>
<evidence type="ECO:0000313" key="3">
    <source>
        <dbReference type="RefSeq" id="XP_052742269.1"/>
    </source>
</evidence>
<feature type="coiled-coil region" evidence="1">
    <location>
        <begin position="1"/>
        <end position="28"/>
    </location>
</feature>
<evidence type="ECO:0000256" key="1">
    <source>
        <dbReference type="SAM" id="Coils"/>
    </source>
</evidence>
<reference evidence="3" key="1">
    <citation type="submission" date="2025-08" db="UniProtKB">
        <authorList>
            <consortium name="RefSeq"/>
        </authorList>
    </citation>
    <scope>IDENTIFICATION</scope>
</reference>
<accession>A0ABM3LT83</accession>
<protein>
    <submittedName>
        <fullName evidence="3">Uncharacterized protein LOC128198868</fullName>
    </submittedName>
</protein>
<dbReference type="GeneID" id="128198868"/>
<dbReference type="Gene3D" id="3.30.70.1820">
    <property type="entry name" value="L1 transposable element, RRM domain"/>
    <property type="match status" value="1"/>
</dbReference>
<name>A0ABM3LT83_BICAN</name>
<organism evidence="2 3">
    <name type="scientific">Bicyclus anynana</name>
    <name type="common">Squinting bush brown butterfly</name>
    <dbReference type="NCBI Taxonomy" id="110368"/>
    <lineage>
        <taxon>Eukaryota</taxon>
        <taxon>Metazoa</taxon>
        <taxon>Ecdysozoa</taxon>
        <taxon>Arthropoda</taxon>
        <taxon>Hexapoda</taxon>
        <taxon>Insecta</taxon>
        <taxon>Pterygota</taxon>
        <taxon>Neoptera</taxon>
        <taxon>Endopterygota</taxon>
        <taxon>Lepidoptera</taxon>
        <taxon>Glossata</taxon>
        <taxon>Ditrysia</taxon>
        <taxon>Papilionoidea</taxon>
        <taxon>Nymphalidae</taxon>
        <taxon>Satyrinae</taxon>
        <taxon>Satyrini</taxon>
        <taxon>Mycalesina</taxon>
        <taxon>Bicyclus</taxon>
    </lineage>
</organism>